<proteinExistence type="predicted"/>
<evidence type="ECO:0000256" key="1">
    <source>
        <dbReference type="SAM" id="Phobius"/>
    </source>
</evidence>
<reference evidence="2 3" key="1">
    <citation type="submission" date="2016-09" db="EMBL/GenBank/DDBJ databases">
        <authorList>
            <person name="Capua I."/>
            <person name="De Benedictis P."/>
            <person name="Joannis T."/>
            <person name="Lombin L.H."/>
            <person name="Cattoli G."/>
        </authorList>
    </citation>
    <scope>NUCLEOTIDE SEQUENCE [LARGE SCALE GENOMIC DNA]</scope>
    <source>
        <strain evidence="2 3">IMI 309357</strain>
    </source>
</reference>
<name>A0A1G4AR69_9PEZI</name>
<feature type="transmembrane region" description="Helical" evidence="1">
    <location>
        <begin position="20"/>
        <end position="41"/>
    </location>
</feature>
<evidence type="ECO:0000313" key="3">
    <source>
        <dbReference type="Proteomes" id="UP000176998"/>
    </source>
</evidence>
<keyword evidence="1" id="KW-1133">Transmembrane helix</keyword>
<organism evidence="2 3">
    <name type="scientific">Colletotrichum orchidophilum</name>
    <dbReference type="NCBI Taxonomy" id="1209926"/>
    <lineage>
        <taxon>Eukaryota</taxon>
        <taxon>Fungi</taxon>
        <taxon>Dikarya</taxon>
        <taxon>Ascomycota</taxon>
        <taxon>Pezizomycotina</taxon>
        <taxon>Sordariomycetes</taxon>
        <taxon>Hypocreomycetidae</taxon>
        <taxon>Glomerellales</taxon>
        <taxon>Glomerellaceae</taxon>
        <taxon>Colletotrichum</taxon>
    </lineage>
</organism>
<keyword evidence="1" id="KW-0812">Transmembrane</keyword>
<dbReference type="Proteomes" id="UP000176998">
    <property type="component" value="Unassembled WGS sequence"/>
</dbReference>
<dbReference type="OrthoDB" id="5420958at2759"/>
<protein>
    <submittedName>
        <fullName evidence="2">Uncharacterized protein</fullName>
    </submittedName>
</protein>
<dbReference type="GeneID" id="34566237"/>
<gene>
    <name evidence="2" type="ORF">CORC01_13110</name>
</gene>
<feature type="non-terminal residue" evidence="2">
    <location>
        <position position="1"/>
    </location>
</feature>
<keyword evidence="1" id="KW-0472">Membrane</keyword>
<keyword evidence="3" id="KW-1185">Reference proteome</keyword>
<accession>A0A1G4AR69</accession>
<evidence type="ECO:0000313" key="2">
    <source>
        <dbReference type="EMBL" id="OHE91601.1"/>
    </source>
</evidence>
<sequence length="61" mass="7656">LNITLYSLLKRIYKDKINLFIKYFINYIIKSEFFITFYKVYNKIFLNKNIKFVFYKVKILL</sequence>
<dbReference type="RefSeq" id="XP_022468773.1">
    <property type="nucleotide sequence ID" value="XM_022624727.1"/>
</dbReference>
<dbReference type="AlphaFoldDB" id="A0A1G4AR69"/>
<comment type="caution">
    <text evidence="2">The sequence shown here is derived from an EMBL/GenBank/DDBJ whole genome shotgun (WGS) entry which is preliminary data.</text>
</comment>
<dbReference type="EMBL" id="MJBS01000178">
    <property type="protein sequence ID" value="OHE91601.1"/>
    <property type="molecule type" value="Genomic_DNA"/>
</dbReference>